<keyword evidence="1" id="KW-1133">Transmembrane helix</keyword>
<keyword evidence="3" id="KW-1185">Reference proteome</keyword>
<proteinExistence type="predicted"/>
<sequence>MEQIELAIRVPPSRSSLHLATKDEVSIATVDTSGPLFEAPNPDVSRHENAPYPVDGGFAAWSFVSYTLFIGFINSYLACLACSRISR</sequence>
<protein>
    <submittedName>
        <fullName evidence="2">Uncharacterized protein</fullName>
    </submittedName>
</protein>
<gene>
    <name evidence="2" type="ORF">PHLCEN_2v7938</name>
</gene>
<reference evidence="2 3" key="1">
    <citation type="submission" date="2018-02" db="EMBL/GenBank/DDBJ databases">
        <title>Genome sequence of the basidiomycete white-rot fungus Phlebia centrifuga.</title>
        <authorList>
            <person name="Granchi Z."/>
            <person name="Peng M."/>
            <person name="de Vries R.P."/>
            <person name="Hilden K."/>
            <person name="Makela M.R."/>
            <person name="Grigoriev I."/>
            <person name="Riley R."/>
        </authorList>
    </citation>
    <scope>NUCLEOTIDE SEQUENCE [LARGE SCALE GENOMIC DNA]</scope>
    <source>
        <strain evidence="2 3">FBCC195</strain>
    </source>
</reference>
<dbReference type="Proteomes" id="UP000186601">
    <property type="component" value="Unassembled WGS sequence"/>
</dbReference>
<keyword evidence="1" id="KW-0472">Membrane</keyword>
<keyword evidence="1" id="KW-0812">Transmembrane</keyword>
<comment type="caution">
    <text evidence="2">The sequence shown here is derived from an EMBL/GenBank/DDBJ whole genome shotgun (WGS) entry which is preliminary data.</text>
</comment>
<accession>A0A2R6NV47</accession>
<evidence type="ECO:0000313" key="3">
    <source>
        <dbReference type="Proteomes" id="UP000186601"/>
    </source>
</evidence>
<evidence type="ECO:0000313" key="2">
    <source>
        <dbReference type="EMBL" id="PSR77373.1"/>
    </source>
</evidence>
<organism evidence="2 3">
    <name type="scientific">Hermanssonia centrifuga</name>
    <dbReference type="NCBI Taxonomy" id="98765"/>
    <lineage>
        <taxon>Eukaryota</taxon>
        <taxon>Fungi</taxon>
        <taxon>Dikarya</taxon>
        <taxon>Basidiomycota</taxon>
        <taxon>Agaricomycotina</taxon>
        <taxon>Agaricomycetes</taxon>
        <taxon>Polyporales</taxon>
        <taxon>Meruliaceae</taxon>
        <taxon>Hermanssonia</taxon>
    </lineage>
</organism>
<name>A0A2R6NV47_9APHY</name>
<dbReference type="EMBL" id="MLYV02000797">
    <property type="protein sequence ID" value="PSR77373.1"/>
    <property type="molecule type" value="Genomic_DNA"/>
</dbReference>
<evidence type="ECO:0000256" key="1">
    <source>
        <dbReference type="SAM" id="Phobius"/>
    </source>
</evidence>
<feature type="transmembrane region" description="Helical" evidence="1">
    <location>
        <begin position="58"/>
        <end position="82"/>
    </location>
</feature>
<dbReference type="AlphaFoldDB" id="A0A2R6NV47"/>